<protein>
    <recommendedName>
        <fullName evidence="4">Prenyltransferase</fullName>
    </recommendedName>
</protein>
<name>A0A1G8BPC1_9FLAO</name>
<feature type="transmembrane region" description="Helical" evidence="1">
    <location>
        <begin position="101"/>
        <end position="118"/>
    </location>
</feature>
<dbReference type="EMBL" id="FNDQ01000002">
    <property type="protein sequence ID" value="SDH34991.1"/>
    <property type="molecule type" value="Genomic_DNA"/>
</dbReference>
<accession>A0A1G8BPC1</accession>
<feature type="transmembrane region" description="Helical" evidence="1">
    <location>
        <begin position="196"/>
        <end position="215"/>
    </location>
</feature>
<evidence type="ECO:0000256" key="1">
    <source>
        <dbReference type="SAM" id="Phobius"/>
    </source>
</evidence>
<dbReference type="STRING" id="702745.SAMN05421818_102168"/>
<dbReference type="Proteomes" id="UP000243588">
    <property type="component" value="Unassembled WGS sequence"/>
</dbReference>
<organism evidence="2 3">
    <name type="scientific">Myroides phaeus</name>
    <dbReference type="NCBI Taxonomy" id="702745"/>
    <lineage>
        <taxon>Bacteria</taxon>
        <taxon>Pseudomonadati</taxon>
        <taxon>Bacteroidota</taxon>
        <taxon>Flavobacteriia</taxon>
        <taxon>Flavobacteriales</taxon>
        <taxon>Flavobacteriaceae</taxon>
        <taxon>Myroides</taxon>
    </lineage>
</organism>
<proteinExistence type="predicted"/>
<keyword evidence="3" id="KW-1185">Reference proteome</keyword>
<dbReference type="AlphaFoldDB" id="A0A1G8BPC1"/>
<keyword evidence="1" id="KW-1133">Transmembrane helix</keyword>
<sequence length="278" mass="32123">MDLMRNKGIDFYLNGSIHVSVAVFALVQMTFYFCRLPFDGVVSTMAFTGTLFSYNFIKYADFVYHHRYSLSRKFKTIVTVSLLALVIGTICFFLLSFKAQLVTISLLLLSVFYAIPINDKIPNLRNWAGLKVYIVCLCWATVTLIVPIVNAGLELSWDIGIKFVQRFILVLILIGIFEIVDLQFDDNKLKTLPQTLGVVNTKWLLTLLLIPFYVIEFFKVGYQPIQAWNNLVIVLLTLFFIWYASKERTKIYTLFWVESVPIVWWLLVVLESFSETQA</sequence>
<gene>
    <name evidence="2" type="ORF">SAMN05421818_102168</name>
</gene>
<evidence type="ECO:0000313" key="2">
    <source>
        <dbReference type="EMBL" id="SDH34991.1"/>
    </source>
</evidence>
<feature type="transmembrane region" description="Helical" evidence="1">
    <location>
        <begin position="227"/>
        <end position="244"/>
    </location>
</feature>
<dbReference type="RefSeq" id="WP_090405296.1">
    <property type="nucleotide sequence ID" value="NZ_FNDQ01000002.1"/>
</dbReference>
<feature type="transmembrane region" description="Helical" evidence="1">
    <location>
        <begin position="130"/>
        <end position="151"/>
    </location>
</feature>
<feature type="transmembrane region" description="Helical" evidence="1">
    <location>
        <begin position="251"/>
        <end position="270"/>
    </location>
</feature>
<evidence type="ECO:0000313" key="3">
    <source>
        <dbReference type="Proteomes" id="UP000243588"/>
    </source>
</evidence>
<feature type="transmembrane region" description="Helical" evidence="1">
    <location>
        <begin position="163"/>
        <end position="184"/>
    </location>
</feature>
<evidence type="ECO:0008006" key="4">
    <source>
        <dbReference type="Google" id="ProtNLM"/>
    </source>
</evidence>
<keyword evidence="1" id="KW-0812">Transmembrane</keyword>
<keyword evidence="1" id="KW-0472">Membrane</keyword>
<feature type="transmembrane region" description="Helical" evidence="1">
    <location>
        <begin position="38"/>
        <end position="57"/>
    </location>
</feature>
<feature type="transmembrane region" description="Helical" evidence="1">
    <location>
        <begin position="77"/>
        <end position="95"/>
    </location>
</feature>
<feature type="transmembrane region" description="Helical" evidence="1">
    <location>
        <begin position="12"/>
        <end position="32"/>
    </location>
</feature>
<reference evidence="3" key="1">
    <citation type="submission" date="2016-10" db="EMBL/GenBank/DDBJ databases">
        <authorList>
            <person name="Varghese N."/>
            <person name="Submissions S."/>
        </authorList>
    </citation>
    <scope>NUCLEOTIDE SEQUENCE [LARGE SCALE GENOMIC DNA]</scope>
    <source>
        <strain evidence="3">DSM 23313</strain>
    </source>
</reference>